<evidence type="ECO:0008006" key="2">
    <source>
        <dbReference type="Google" id="ProtNLM"/>
    </source>
</evidence>
<accession>A0A0F9G6T1</accession>
<name>A0A0F9G6T1_9ZZZZ</name>
<proteinExistence type="predicted"/>
<reference evidence="1" key="1">
    <citation type="journal article" date="2015" name="Nature">
        <title>Complex archaea that bridge the gap between prokaryotes and eukaryotes.</title>
        <authorList>
            <person name="Spang A."/>
            <person name="Saw J.H."/>
            <person name="Jorgensen S.L."/>
            <person name="Zaremba-Niedzwiedzka K."/>
            <person name="Martijn J."/>
            <person name="Lind A.E."/>
            <person name="van Eijk R."/>
            <person name="Schleper C."/>
            <person name="Guy L."/>
            <person name="Ettema T.J."/>
        </authorList>
    </citation>
    <scope>NUCLEOTIDE SEQUENCE</scope>
</reference>
<gene>
    <name evidence="1" type="ORF">LCGC14_1947790</name>
</gene>
<comment type="caution">
    <text evidence="1">The sequence shown here is derived from an EMBL/GenBank/DDBJ whole genome shotgun (WGS) entry which is preliminary data.</text>
</comment>
<organism evidence="1">
    <name type="scientific">marine sediment metagenome</name>
    <dbReference type="NCBI Taxonomy" id="412755"/>
    <lineage>
        <taxon>unclassified sequences</taxon>
        <taxon>metagenomes</taxon>
        <taxon>ecological metagenomes</taxon>
    </lineage>
</organism>
<sequence>MSSKIKWMIKLKPKFYDFWELFEKNLTVEQIASELECWNPEIEEEQEAIKKMNDNDFDLLPIIRSEGICEYLTIDSERKNIVIDELISNSMPLTHILDLFRIDPERKFFILKEKKIDGILTIGDLQKGPFCLLIFGLITNFEIICYELIKNHYDSDWEKVLSPDRLKDINKIHNEKKEKGEEIDKLYCSTLSNKITLIRKIQDFNTILENIGWSKKGTRVLLTRITRLRNNLAHARYIKSEFKKWDDLIETIEKIRALTLKIREYLEIK</sequence>
<evidence type="ECO:0000313" key="1">
    <source>
        <dbReference type="EMBL" id="KKL86131.1"/>
    </source>
</evidence>
<dbReference type="EMBL" id="LAZR01021205">
    <property type="protein sequence ID" value="KKL86131.1"/>
    <property type="molecule type" value="Genomic_DNA"/>
</dbReference>
<protein>
    <recommendedName>
        <fullName evidence="2">CBS domain-containing protein</fullName>
    </recommendedName>
</protein>
<dbReference type="AlphaFoldDB" id="A0A0F9G6T1"/>